<reference evidence="1 2" key="1">
    <citation type="submission" date="2023-11" db="EMBL/GenBank/DDBJ databases">
        <title>Arctic aerobic anoxygenic photoheterotroph Sediminicoccus rosea KRV36 adapts its photosynthesis to long days of polar summer.</title>
        <authorList>
            <person name="Tomasch J."/>
            <person name="Kopejtka K."/>
            <person name="Bily T."/>
            <person name="Gardiner A.T."/>
            <person name="Gardian Z."/>
            <person name="Shivaramu S."/>
            <person name="Koblizek M."/>
            <person name="Engelhardt F."/>
            <person name="Kaftan D."/>
        </authorList>
    </citation>
    <scope>NUCLEOTIDE SEQUENCE [LARGE SCALE GENOMIC DNA]</scope>
    <source>
        <strain evidence="1 2">R-30</strain>
    </source>
</reference>
<evidence type="ECO:0000313" key="2">
    <source>
        <dbReference type="Proteomes" id="UP001305521"/>
    </source>
</evidence>
<protein>
    <submittedName>
        <fullName evidence="1">Uncharacterized protein</fullName>
    </submittedName>
</protein>
<organism evidence="1 2">
    <name type="scientific">Sediminicoccus rosea</name>
    <dbReference type="NCBI Taxonomy" id="1225128"/>
    <lineage>
        <taxon>Bacteria</taxon>
        <taxon>Pseudomonadati</taxon>
        <taxon>Pseudomonadota</taxon>
        <taxon>Alphaproteobacteria</taxon>
        <taxon>Acetobacterales</taxon>
        <taxon>Roseomonadaceae</taxon>
        <taxon>Sediminicoccus</taxon>
    </lineage>
</organism>
<sequence length="71" mass="7130">MTRRGNRPDKPATAPHGPLHDAARLVIVPGLQNALGGPVLAWAGGSARRPVLKALATFAALAAARDDGGAA</sequence>
<evidence type="ECO:0000313" key="1">
    <source>
        <dbReference type="EMBL" id="WPB86415.1"/>
    </source>
</evidence>
<gene>
    <name evidence="1" type="ORF">R9Z33_05955</name>
</gene>
<name>A0ABZ0PKY8_9PROT</name>
<keyword evidence="2" id="KW-1185">Reference proteome</keyword>
<accession>A0ABZ0PKY8</accession>
<dbReference type="Proteomes" id="UP001305521">
    <property type="component" value="Chromosome"/>
</dbReference>
<dbReference type="EMBL" id="CP137852">
    <property type="protein sequence ID" value="WPB86415.1"/>
    <property type="molecule type" value="Genomic_DNA"/>
</dbReference>
<proteinExistence type="predicted"/>
<dbReference type="RefSeq" id="WP_318650387.1">
    <property type="nucleotide sequence ID" value="NZ_CP137852.1"/>
</dbReference>